<dbReference type="PANTHER" id="PTHR14881">
    <property type="entry name" value="LISH DOMAIN-CONTAINING PROTEIN ARMC9"/>
    <property type="match status" value="1"/>
</dbReference>
<dbReference type="InterPro" id="IPR040369">
    <property type="entry name" value="ARMC9"/>
</dbReference>
<dbReference type="Proteomes" id="UP000887569">
    <property type="component" value="Unplaced"/>
</dbReference>
<dbReference type="GO" id="GO:0060271">
    <property type="term" value="P:cilium assembly"/>
    <property type="evidence" value="ECO:0007669"/>
    <property type="project" value="InterPro"/>
</dbReference>
<evidence type="ECO:0000256" key="1">
    <source>
        <dbReference type="ARBA" id="ARBA00004120"/>
    </source>
</evidence>
<dbReference type="AlphaFoldDB" id="A0A915BW67"/>
<dbReference type="GO" id="GO:0005814">
    <property type="term" value="C:centriole"/>
    <property type="evidence" value="ECO:0007669"/>
    <property type="project" value="TreeGrafter"/>
</dbReference>
<dbReference type="GO" id="GO:0005813">
    <property type="term" value="C:centrosome"/>
    <property type="evidence" value="ECO:0007669"/>
    <property type="project" value="UniProtKB-SubCell"/>
</dbReference>
<dbReference type="Gene3D" id="1.25.10.10">
    <property type="entry name" value="Leucine-rich Repeat Variant"/>
    <property type="match status" value="1"/>
</dbReference>
<evidence type="ECO:0000259" key="4">
    <source>
        <dbReference type="Pfam" id="PF21050"/>
    </source>
</evidence>
<keyword evidence="2" id="KW-0970">Cilium biogenesis/degradation</keyword>
<dbReference type="SUPFAM" id="SSF48371">
    <property type="entry name" value="ARM repeat"/>
    <property type="match status" value="1"/>
</dbReference>
<comment type="subcellular location">
    <subcellularLocation>
        <location evidence="1">Cytoplasm</location>
        <location evidence="1">Cytoskeleton</location>
        <location evidence="1">Cilium basal body</location>
    </subcellularLocation>
</comment>
<protein>
    <recommendedName>
        <fullName evidence="4">LisH domain-containing protein</fullName>
    </recommendedName>
</protein>
<dbReference type="GO" id="GO:0097542">
    <property type="term" value="C:ciliary tip"/>
    <property type="evidence" value="ECO:0007669"/>
    <property type="project" value="TreeGrafter"/>
</dbReference>
<reference evidence="6" key="1">
    <citation type="submission" date="2022-11" db="UniProtKB">
        <authorList>
            <consortium name="WormBaseParasite"/>
        </authorList>
    </citation>
    <scope>IDENTIFICATION</scope>
</reference>
<dbReference type="WBParaSite" id="PgR063X_g015_t01">
    <property type="protein sequence ID" value="PgR063X_g015_t01"/>
    <property type="gene ID" value="PgR063X_g015"/>
</dbReference>
<evidence type="ECO:0000256" key="3">
    <source>
        <dbReference type="ARBA" id="ARBA00023273"/>
    </source>
</evidence>
<dbReference type="GO" id="GO:0036064">
    <property type="term" value="C:ciliary basal body"/>
    <property type="evidence" value="ECO:0007669"/>
    <property type="project" value="InterPro"/>
</dbReference>
<feature type="domain" description="LisH" evidence="4">
    <location>
        <begin position="44"/>
        <end position="159"/>
    </location>
</feature>
<evidence type="ECO:0000256" key="2">
    <source>
        <dbReference type="ARBA" id="ARBA00022794"/>
    </source>
</evidence>
<proteinExistence type="predicted"/>
<organism evidence="5 6">
    <name type="scientific">Parascaris univalens</name>
    <name type="common">Nematode worm</name>
    <dbReference type="NCBI Taxonomy" id="6257"/>
    <lineage>
        <taxon>Eukaryota</taxon>
        <taxon>Metazoa</taxon>
        <taxon>Ecdysozoa</taxon>
        <taxon>Nematoda</taxon>
        <taxon>Chromadorea</taxon>
        <taxon>Rhabditida</taxon>
        <taxon>Spirurina</taxon>
        <taxon>Ascaridomorpha</taxon>
        <taxon>Ascaridoidea</taxon>
        <taxon>Ascarididae</taxon>
        <taxon>Parascaris</taxon>
    </lineage>
</organism>
<keyword evidence="3" id="KW-0966">Cell projection</keyword>
<evidence type="ECO:0000313" key="6">
    <source>
        <dbReference type="WBParaSite" id="PgR063X_g015_t01"/>
    </source>
</evidence>
<dbReference type="Pfam" id="PF21050">
    <property type="entry name" value="ARMC9_ARM"/>
    <property type="match status" value="1"/>
</dbReference>
<evidence type="ECO:0000313" key="5">
    <source>
        <dbReference type="Proteomes" id="UP000887569"/>
    </source>
</evidence>
<dbReference type="InterPro" id="IPR011989">
    <property type="entry name" value="ARM-like"/>
</dbReference>
<accession>A0A915BW67</accession>
<dbReference type="InterPro" id="IPR016024">
    <property type="entry name" value="ARM-type_fold"/>
</dbReference>
<dbReference type="PANTHER" id="PTHR14881:SF4">
    <property type="entry name" value="LISH DOMAIN-CONTAINING PROTEIN ARMC9"/>
    <property type="match status" value="1"/>
</dbReference>
<keyword evidence="5" id="KW-1185">Reference proteome</keyword>
<dbReference type="InterPro" id="IPR048959">
    <property type="entry name" value="ARMC9_ARM_dom"/>
</dbReference>
<sequence length="224" mass="24667">NQGRELLSAITAALKSKKLQHHASDHSLAALQKLSLRSSVQKELISLGMLEWLAYVLESKINAFTLEYGCALLMNLCLNPASNSALARVCNPLLNTVSTLLKNESKEICKYVNGILCSMMCVGRVRARAKEIDLEAQVKVKLDAAHCDDDVAQLPLLLKLFSSDNENHWNRRAAIAEGDNDPADDYLEAEIESTDSLRVAVSELFGVRLLETKFHLCNGDGKSI</sequence>
<name>A0A915BW67_PARUN</name>